<feature type="signal peptide" evidence="1">
    <location>
        <begin position="1"/>
        <end position="19"/>
    </location>
</feature>
<dbReference type="KEGG" id="ote:Oter_3411"/>
<reference evidence="2 3" key="1">
    <citation type="journal article" date="2011" name="J. Bacteriol.">
        <title>Genome sequence of the verrucomicrobium Opitutus terrae PB90-1, an abundant inhabitant of rice paddy soil ecosystems.</title>
        <authorList>
            <person name="van Passel M.W."/>
            <person name="Kant R."/>
            <person name="Palva A."/>
            <person name="Copeland A."/>
            <person name="Lucas S."/>
            <person name="Lapidus A."/>
            <person name="Glavina del Rio T."/>
            <person name="Pitluck S."/>
            <person name="Goltsman E."/>
            <person name="Clum A."/>
            <person name="Sun H."/>
            <person name="Schmutz J."/>
            <person name="Larimer F.W."/>
            <person name="Land M.L."/>
            <person name="Hauser L."/>
            <person name="Kyrpides N."/>
            <person name="Mikhailova N."/>
            <person name="Richardson P.P."/>
            <person name="Janssen P.H."/>
            <person name="de Vos W.M."/>
            <person name="Smidt H."/>
        </authorList>
    </citation>
    <scope>NUCLEOTIDE SEQUENCE [LARGE SCALE GENOMIC DNA]</scope>
    <source>
        <strain evidence="3">DSM 11246 / JCM 15787 / PB90-1</strain>
    </source>
</reference>
<dbReference type="EMBL" id="CP001032">
    <property type="protein sequence ID" value="ACB76688.1"/>
    <property type="molecule type" value="Genomic_DNA"/>
</dbReference>
<dbReference type="AlphaFoldDB" id="B1ZUC6"/>
<evidence type="ECO:0000313" key="2">
    <source>
        <dbReference type="EMBL" id="ACB76688.1"/>
    </source>
</evidence>
<evidence type="ECO:0000313" key="3">
    <source>
        <dbReference type="Proteomes" id="UP000007013"/>
    </source>
</evidence>
<dbReference type="STRING" id="452637.Oter_3411"/>
<organism evidence="2 3">
    <name type="scientific">Opitutus terrae (strain DSM 11246 / JCM 15787 / PB90-1)</name>
    <dbReference type="NCBI Taxonomy" id="452637"/>
    <lineage>
        <taxon>Bacteria</taxon>
        <taxon>Pseudomonadati</taxon>
        <taxon>Verrucomicrobiota</taxon>
        <taxon>Opitutia</taxon>
        <taxon>Opitutales</taxon>
        <taxon>Opitutaceae</taxon>
        <taxon>Opitutus</taxon>
    </lineage>
</organism>
<keyword evidence="1" id="KW-0732">Signal</keyword>
<dbReference type="PROSITE" id="PS51257">
    <property type="entry name" value="PROKAR_LIPOPROTEIN"/>
    <property type="match status" value="1"/>
</dbReference>
<proteinExistence type="predicted"/>
<name>B1ZUC6_OPITP</name>
<gene>
    <name evidence="2" type="ordered locus">Oter_3411</name>
</gene>
<evidence type="ECO:0008006" key="4">
    <source>
        <dbReference type="Google" id="ProtNLM"/>
    </source>
</evidence>
<feature type="chain" id="PRO_5002774927" description="Lipoprotein" evidence="1">
    <location>
        <begin position="20"/>
        <end position="200"/>
    </location>
</feature>
<sequence length="200" mass="21089">MKTKLLLLCVSLCALCVFSGCDKDAAKGLVFETSTVQAGVVQQDSIQAPDGSLIVVTPEMRGVVDPAKIIPAGTPVTQQVVAPTATAKAVVSAVKYLPIPFADVASYALNGLLGIAAVWLTKKKKTSEKVNASLVRGVDTFRDILDQTEGGAKLDAYLTKTLAEQQRQDGVQAAVNFLLDRYMTPAKPSHADLTATALKT</sequence>
<protein>
    <recommendedName>
        <fullName evidence="4">Lipoprotein</fullName>
    </recommendedName>
</protein>
<evidence type="ECO:0000256" key="1">
    <source>
        <dbReference type="SAM" id="SignalP"/>
    </source>
</evidence>
<dbReference type="HOGENOM" id="CLU_1365059_0_0_0"/>
<accession>B1ZUC6</accession>
<dbReference type="Proteomes" id="UP000007013">
    <property type="component" value="Chromosome"/>
</dbReference>
<keyword evidence="3" id="KW-1185">Reference proteome</keyword>
<dbReference type="RefSeq" id="WP_012376217.1">
    <property type="nucleotide sequence ID" value="NC_010571.1"/>
</dbReference>